<keyword evidence="2" id="KW-1185">Reference proteome</keyword>
<dbReference type="EMBL" id="BTRK01000005">
    <property type="protein sequence ID" value="GMR52550.1"/>
    <property type="molecule type" value="Genomic_DNA"/>
</dbReference>
<accession>A0AAN5CY11</accession>
<sequence length="93" mass="10451">FDLRDARALVDLFVTQRPILSLEDRIRVPSGAVVSTAEERPRKRAELLTHSPRSLVYLAHHSLRCLQSSICRWRRGVAMGIPLGFVGGGERET</sequence>
<feature type="non-terminal residue" evidence="1">
    <location>
        <position position="93"/>
    </location>
</feature>
<dbReference type="AlphaFoldDB" id="A0AAN5CY11"/>
<evidence type="ECO:0000313" key="2">
    <source>
        <dbReference type="Proteomes" id="UP001328107"/>
    </source>
</evidence>
<reference evidence="2" key="1">
    <citation type="submission" date="2022-10" db="EMBL/GenBank/DDBJ databases">
        <title>Genome assembly of Pristionchus species.</title>
        <authorList>
            <person name="Yoshida K."/>
            <person name="Sommer R.J."/>
        </authorList>
    </citation>
    <scope>NUCLEOTIDE SEQUENCE [LARGE SCALE GENOMIC DNA]</scope>
    <source>
        <strain evidence="2">RS5460</strain>
    </source>
</reference>
<dbReference type="Proteomes" id="UP001328107">
    <property type="component" value="Unassembled WGS sequence"/>
</dbReference>
<evidence type="ECO:0000313" key="1">
    <source>
        <dbReference type="EMBL" id="GMR52550.1"/>
    </source>
</evidence>
<comment type="caution">
    <text evidence="1">The sequence shown here is derived from an EMBL/GenBank/DDBJ whole genome shotgun (WGS) entry which is preliminary data.</text>
</comment>
<feature type="non-terminal residue" evidence="1">
    <location>
        <position position="1"/>
    </location>
</feature>
<organism evidence="1 2">
    <name type="scientific">Pristionchus mayeri</name>
    <dbReference type="NCBI Taxonomy" id="1317129"/>
    <lineage>
        <taxon>Eukaryota</taxon>
        <taxon>Metazoa</taxon>
        <taxon>Ecdysozoa</taxon>
        <taxon>Nematoda</taxon>
        <taxon>Chromadorea</taxon>
        <taxon>Rhabditida</taxon>
        <taxon>Rhabditina</taxon>
        <taxon>Diplogasteromorpha</taxon>
        <taxon>Diplogasteroidea</taxon>
        <taxon>Neodiplogasteridae</taxon>
        <taxon>Pristionchus</taxon>
    </lineage>
</organism>
<name>A0AAN5CY11_9BILA</name>
<gene>
    <name evidence="1" type="ORF">PMAYCL1PPCAC_22745</name>
</gene>
<protein>
    <submittedName>
        <fullName evidence="1">Uncharacterized protein</fullName>
    </submittedName>
</protein>
<proteinExistence type="predicted"/>